<evidence type="ECO:0000256" key="2">
    <source>
        <dbReference type="SAM" id="Phobius"/>
    </source>
</evidence>
<feature type="region of interest" description="Disordered" evidence="1">
    <location>
        <begin position="108"/>
        <end position="143"/>
    </location>
</feature>
<keyword evidence="2" id="KW-1133">Transmembrane helix</keyword>
<keyword evidence="2" id="KW-0472">Membrane</keyword>
<dbReference type="EMBL" id="AHZP02001285">
    <property type="protein sequence ID" value="KYK67853.1"/>
    <property type="molecule type" value="Genomic_DNA"/>
</dbReference>
<reference evidence="4" key="1">
    <citation type="submission" date="2016-03" db="EMBL/GenBank/DDBJ databases">
        <authorList>
            <person name="Sibley D."/>
            <person name="Venepally P."/>
            <person name="Karamycheva S."/>
            <person name="Hadjithomas M."/>
            <person name="Khan A."/>
            <person name="Brunk B."/>
            <person name="Roos D."/>
            <person name="Caler E."/>
            <person name="Lorenzi H."/>
        </authorList>
    </citation>
    <scope>NUCLEOTIDE SEQUENCE [LARGE SCALE GENOMIC DNA]</scope>
    <source>
        <strain evidence="4">TgCatPRC2</strain>
    </source>
</reference>
<accession>A0A151HES1</accession>
<gene>
    <name evidence="3" type="ORF">TGPRC2_237150A</name>
</gene>
<name>A0A151HES1_TOXGO</name>
<comment type="caution">
    <text evidence="3">The sequence shown here is derived from an EMBL/GenBank/DDBJ whole genome shotgun (WGS) entry which is preliminary data.</text>
</comment>
<evidence type="ECO:0000256" key="1">
    <source>
        <dbReference type="SAM" id="MobiDB-lite"/>
    </source>
</evidence>
<feature type="transmembrane region" description="Helical" evidence="2">
    <location>
        <begin position="22"/>
        <end position="46"/>
    </location>
</feature>
<sequence length="143" mass="15712">MGRTEAAAAAAAPQAHKSERRLFYGCFALLGATMAVSHFLALPVLLQMVVYTFPIVYIGSHASLRQNEVDEVTGEKSNKGEAMNHTDAMLFPVFGSVALFSLSVKKSEANGERDMQSTDRSKRRERKEDTETTERERERGGGG</sequence>
<evidence type="ECO:0000313" key="4">
    <source>
        <dbReference type="Proteomes" id="UP000075225"/>
    </source>
</evidence>
<evidence type="ECO:0000313" key="3">
    <source>
        <dbReference type="EMBL" id="KYK67853.1"/>
    </source>
</evidence>
<feature type="non-terminal residue" evidence="3">
    <location>
        <position position="143"/>
    </location>
</feature>
<proteinExistence type="predicted"/>
<organism evidence="3 4">
    <name type="scientific">Toxoplasma gondii TgCatPRC2</name>
    <dbReference type="NCBI Taxonomy" id="1130821"/>
    <lineage>
        <taxon>Eukaryota</taxon>
        <taxon>Sar</taxon>
        <taxon>Alveolata</taxon>
        <taxon>Apicomplexa</taxon>
        <taxon>Conoidasida</taxon>
        <taxon>Coccidia</taxon>
        <taxon>Eucoccidiorida</taxon>
        <taxon>Eimeriorina</taxon>
        <taxon>Sarcocystidae</taxon>
        <taxon>Toxoplasma</taxon>
    </lineage>
</organism>
<dbReference type="Proteomes" id="UP000075225">
    <property type="component" value="Unassembled WGS sequence"/>
</dbReference>
<dbReference type="VEuPathDB" id="ToxoDB:TGPRC2_237150A"/>
<keyword evidence="2" id="KW-0812">Transmembrane</keyword>
<protein>
    <submittedName>
        <fullName evidence="3">Putative minor histocompatibility antigen h13</fullName>
    </submittedName>
</protein>
<dbReference type="AlphaFoldDB" id="A0A151HES1"/>